<dbReference type="InterPro" id="IPR001926">
    <property type="entry name" value="TrpB-like_PALP"/>
</dbReference>
<dbReference type="EC" id="2.5.1.47" evidence="5"/>
<sequence length="301" mass="33729">MKTFLDLVGNTPLVELKRFSKPEKNVRIFAKLEMFNPSGSLKDRIVKYMIEKAEKEGKLKKDMIIVEASSGNTGIALSMICNLKGYKCRIFMPESKSMERRVMIRAWGGELILTDPTNQNSHIEAAEELCSKDPEKYYYFNQNGDQGNTEAHYITGKEIARDLKDEGVDYFVAGLGTGGTLMGVSKALKEEFGDRVKIIGVHPATPISHIEGLLHLDGSYVPPIWDKDKIDSLETVTDEEAYKYTRELALKEGIFAGISSGANLCQALKIAEKVENANIVFICGDRGERYLSTKLCDVYRY</sequence>
<dbReference type="AlphaFoldDB" id="A0A7R6PI54"/>
<name>A0A7R6PI54_9BACT</name>
<dbReference type="Pfam" id="PF00291">
    <property type="entry name" value="PALP"/>
    <property type="match status" value="1"/>
</dbReference>
<dbReference type="Gene3D" id="3.40.50.1100">
    <property type="match status" value="2"/>
</dbReference>
<keyword evidence="6" id="KW-1185">Reference proteome</keyword>
<evidence type="ECO:0000256" key="1">
    <source>
        <dbReference type="ARBA" id="ARBA00001933"/>
    </source>
</evidence>
<dbReference type="Proteomes" id="UP000595564">
    <property type="component" value="Chromosome"/>
</dbReference>
<dbReference type="InterPro" id="IPR050214">
    <property type="entry name" value="Cys_Synth/Cystath_Beta-Synth"/>
</dbReference>
<evidence type="ECO:0000256" key="2">
    <source>
        <dbReference type="ARBA" id="ARBA00007103"/>
    </source>
</evidence>
<gene>
    <name evidence="5" type="ORF">TTHT_1521</name>
</gene>
<dbReference type="FunFam" id="3.40.50.1100:FF:000003">
    <property type="entry name" value="Cystathionine beta-synthase"/>
    <property type="match status" value="1"/>
</dbReference>
<dbReference type="CDD" id="cd01561">
    <property type="entry name" value="CBS_like"/>
    <property type="match status" value="1"/>
</dbReference>
<keyword evidence="5" id="KW-0808">Transferase</keyword>
<organism evidence="5 6">
    <name type="scientific">Thermotomaculum hydrothermale</name>
    <dbReference type="NCBI Taxonomy" id="981385"/>
    <lineage>
        <taxon>Bacteria</taxon>
        <taxon>Pseudomonadati</taxon>
        <taxon>Acidobacteriota</taxon>
        <taxon>Holophagae</taxon>
        <taxon>Thermotomaculales</taxon>
        <taxon>Thermotomaculaceae</taxon>
        <taxon>Thermotomaculum</taxon>
    </lineage>
</organism>
<protein>
    <submittedName>
        <fullName evidence="5">Cysteine synthase B</fullName>
        <ecNumber evidence="5">2.5.1.47</ecNumber>
    </submittedName>
</protein>
<comment type="similarity">
    <text evidence="2">Belongs to the cysteine synthase/cystathionine beta-synthase family.</text>
</comment>
<reference evidence="5 6" key="1">
    <citation type="journal article" date="2012" name="Extremophiles">
        <title>Thermotomaculum hydrothermale gen. nov., sp. nov., a novel heterotrophic thermophile within the phylum Acidobacteria from a deep-sea hydrothermal vent chimney in the Southern Okinawa Trough.</title>
        <authorList>
            <person name="Izumi H."/>
            <person name="Nunoura T."/>
            <person name="Miyazaki M."/>
            <person name="Mino S."/>
            <person name="Toki T."/>
            <person name="Takai K."/>
            <person name="Sako Y."/>
            <person name="Sawabe T."/>
            <person name="Nakagawa S."/>
        </authorList>
    </citation>
    <scope>NUCLEOTIDE SEQUENCE [LARGE SCALE GENOMIC DNA]</scope>
    <source>
        <strain evidence="5 6">AC55</strain>
    </source>
</reference>
<dbReference type="RefSeq" id="WP_201327323.1">
    <property type="nucleotide sequence ID" value="NZ_AP017470.1"/>
</dbReference>
<keyword evidence="3" id="KW-0663">Pyridoxal phosphate</keyword>
<evidence type="ECO:0000256" key="3">
    <source>
        <dbReference type="ARBA" id="ARBA00022898"/>
    </source>
</evidence>
<accession>A0A7R6PI54</accession>
<comment type="cofactor">
    <cofactor evidence="1">
        <name>pyridoxal 5'-phosphate</name>
        <dbReference type="ChEBI" id="CHEBI:597326"/>
    </cofactor>
</comment>
<proteinExistence type="inferred from homology"/>
<dbReference type="EMBL" id="AP017470">
    <property type="protein sequence ID" value="BBB33024.1"/>
    <property type="molecule type" value="Genomic_DNA"/>
</dbReference>
<evidence type="ECO:0000313" key="5">
    <source>
        <dbReference type="EMBL" id="BBB33024.1"/>
    </source>
</evidence>
<dbReference type="InterPro" id="IPR036052">
    <property type="entry name" value="TrpB-like_PALP_sf"/>
</dbReference>
<dbReference type="PANTHER" id="PTHR10314">
    <property type="entry name" value="CYSTATHIONINE BETA-SYNTHASE"/>
    <property type="match status" value="1"/>
</dbReference>
<dbReference type="KEGG" id="thyd:TTHT_1521"/>
<dbReference type="SUPFAM" id="SSF53686">
    <property type="entry name" value="Tryptophan synthase beta subunit-like PLP-dependent enzymes"/>
    <property type="match status" value="1"/>
</dbReference>
<evidence type="ECO:0000313" key="6">
    <source>
        <dbReference type="Proteomes" id="UP000595564"/>
    </source>
</evidence>
<dbReference type="GO" id="GO:0004124">
    <property type="term" value="F:cysteine synthase activity"/>
    <property type="evidence" value="ECO:0007669"/>
    <property type="project" value="UniProtKB-EC"/>
</dbReference>
<evidence type="ECO:0000259" key="4">
    <source>
        <dbReference type="Pfam" id="PF00291"/>
    </source>
</evidence>
<feature type="domain" description="Tryptophan synthase beta chain-like PALP" evidence="4">
    <location>
        <begin position="6"/>
        <end position="283"/>
    </location>
</feature>